<dbReference type="EMBL" id="JASBWV010000024">
    <property type="protein sequence ID" value="KAJ9119393.1"/>
    <property type="molecule type" value="Genomic_DNA"/>
</dbReference>
<comment type="caution">
    <text evidence="1">The sequence shown here is derived from an EMBL/GenBank/DDBJ whole genome shotgun (WGS) entry which is preliminary data.</text>
</comment>
<evidence type="ECO:0000313" key="2">
    <source>
        <dbReference type="Proteomes" id="UP001234202"/>
    </source>
</evidence>
<organism evidence="1 2">
    <name type="scientific">Naganishia onofrii</name>
    <dbReference type="NCBI Taxonomy" id="1851511"/>
    <lineage>
        <taxon>Eukaryota</taxon>
        <taxon>Fungi</taxon>
        <taxon>Dikarya</taxon>
        <taxon>Basidiomycota</taxon>
        <taxon>Agaricomycotina</taxon>
        <taxon>Tremellomycetes</taxon>
        <taxon>Filobasidiales</taxon>
        <taxon>Filobasidiaceae</taxon>
        <taxon>Naganishia</taxon>
    </lineage>
</organism>
<protein>
    <submittedName>
        <fullName evidence="1">Uncharacterized protein</fullName>
    </submittedName>
</protein>
<evidence type="ECO:0000313" key="1">
    <source>
        <dbReference type="EMBL" id="KAJ9119393.1"/>
    </source>
</evidence>
<proteinExistence type="predicted"/>
<keyword evidence="2" id="KW-1185">Reference proteome</keyword>
<gene>
    <name evidence="1" type="ORF">QFC24_005626</name>
</gene>
<sequence>MRNPLAGHFMRHPELVHPYFATDWWKNPDVRHINARGHHDMANMVKALVQDVACGYVGDDASAWEVDEGMNDIDGIMAGQGDMMDLLKDIFEVEDTTLPALSTIQDLETLTSYWKNEAEQAKPWSPWHPNKEDTEPAKIQRGVWSDERQLGQVPRLRFLQHWDENTHNLPLEPQCFSTRSVKHPLIPTEASGWYPWYHPDRPEKTYLFSNTTGSTFKFDIETRLGMIKMYSLRSKTFGLGSVWCWVDGRRDDGVRADGYWDNGSAPGMHTVECELLEETNDPSGGHEFRIISLMSL</sequence>
<reference evidence="1" key="1">
    <citation type="submission" date="2023-04" db="EMBL/GenBank/DDBJ databases">
        <title>Draft Genome sequencing of Naganishia species isolated from polar environments using Oxford Nanopore Technology.</title>
        <authorList>
            <person name="Leo P."/>
            <person name="Venkateswaran K."/>
        </authorList>
    </citation>
    <scope>NUCLEOTIDE SEQUENCE</scope>
    <source>
        <strain evidence="1">DBVPG 5303</strain>
    </source>
</reference>
<name>A0ACC2X5U4_9TREE</name>
<dbReference type="Proteomes" id="UP001234202">
    <property type="component" value="Unassembled WGS sequence"/>
</dbReference>
<accession>A0ACC2X5U4</accession>